<accession>A0AAW1K9U8</accession>
<keyword evidence="3" id="KW-1185">Reference proteome</keyword>
<reference evidence="2" key="1">
    <citation type="submission" date="2024-03" db="EMBL/GenBank/DDBJ databases">
        <title>WGS assembly of Saponaria officinalis var. Norfolk2.</title>
        <authorList>
            <person name="Jenkins J."/>
            <person name="Shu S."/>
            <person name="Grimwood J."/>
            <person name="Barry K."/>
            <person name="Goodstein D."/>
            <person name="Schmutz J."/>
            <person name="Leebens-Mack J."/>
            <person name="Osbourn A."/>
        </authorList>
    </citation>
    <scope>NUCLEOTIDE SEQUENCE [LARGE SCALE GENOMIC DNA]</scope>
    <source>
        <strain evidence="2">JIC</strain>
    </source>
</reference>
<organism evidence="2 3">
    <name type="scientific">Saponaria officinalis</name>
    <name type="common">Common soapwort</name>
    <name type="synonym">Lychnis saponaria</name>
    <dbReference type="NCBI Taxonomy" id="3572"/>
    <lineage>
        <taxon>Eukaryota</taxon>
        <taxon>Viridiplantae</taxon>
        <taxon>Streptophyta</taxon>
        <taxon>Embryophyta</taxon>
        <taxon>Tracheophyta</taxon>
        <taxon>Spermatophyta</taxon>
        <taxon>Magnoliopsida</taxon>
        <taxon>eudicotyledons</taxon>
        <taxon>Gunneridae</taxon>
        <taxon>Pentapetalae</taxon>
        <taxon>Caryophyllales</taxon>
        <taxon>Caryophyllaceae</taxon>
        <taxon>Caryophylleae</taxon>
        <taxon>Saponaria</taxon>
    </lineage>
</organism>
<evidence type="ECO:0000256" key="1">
    <source>
        <dbReference type="SAM" id="Coils"/>
    </source>
</evidence>
<comment type="caution">
    <text evidence="2">The sequence shown here is derived from an EMBL/GenBank/DDBJ whole genome shotgun (WGS) entry which is preliminary data.</text>
</comment>
<evidence type="ECO:0000313" key="2">
    <source>
        <dbReference type="EMBL" id="KAK9714863.1"/>
    </source>
</evidence>
<evidence type="ECO:0000313" key="3">
    <source>
        <dbReference type="Proteomes" id="UP001443914"/>
    </source>
</evidence>
<gene>
    <name evidence="2" type="ORF">RND81_06G126000</name>
</gene>
<proteinExistence type="predicted"/>
<dbReference type="SUPFAM" id="SSF57997">
    <property type="entry name" value="Tropomyosin"/>
    <property type="match status" value="1"/>
</dbReference>
<dbReference type="EMBL" id="JBDFQZ010000006">
    <property type="protein sequence ID" value="KAK9714863.1"/>
    <property type="molecule type" value="Genomic_DNA"/>
</dbReference>
<sequence length="167" mass="19078">MLSSEVNCLRVELNQVRDDRDRDRLNAQVQHLTSEIEKYNERTGKSVAELENLMMKSNTLEETCASQRQQLQLLQHQLASANEKLKMADMSVSETRTVFDGQKQEIIHLKNRLAEAEIQIKEKELLRRKLHNTILELMGNLSFPSSNEGHVQGKLVKKVASNGVVVI</sequence>
<protein>
    <submittedName>
        <fullName evidence="2">Uncharacterized protein</fullName>
    </submittedName>
</protein>
<feature type="coiled-coil region" evidence="1">
    <location>
        <begin position="22"/>
        <end position="133"/>
    </location>
</feature>
<dbReference type="AlphaFoldDB" id="A0AAW1K9U8"/>
<keyword evidence="1" id="KW-0175">Coiled coil</keyword>
<name>A0AAW1K9U8_SAPOF</name>
<dbReference type="Proteomes" id="UP001443914">
    <property type="component" value="Unassembled WGS sequence"/>
</dbReference>